<dbReference type="SUPFAM" id="SSF81891">
    <property type="entry name" value="Poly A polymerase C-terminal region-like"/>
    <property type="match status" value="1"/>
</dbReference>
<evidence type="ECO:0000256" key="3">
    <source>
        <dbReference type="ARBA" id="ARBA00022741"/>
    </source>
</evidence>
<dbReference type="InterPro" id="IPR043519">
    <property type="entry name" value="NT_sf"/>
</dbReference>
<feature type="domain" description="Poly A polymerase head" evidence="8">
    <location>
        <begin position="64"/>
        <end position="228"/>
    </location>
</feature>
<dbReference type="AlphaFoldDB" id="A0AAN7TFA7"/>
<dbReference type="InterPro" id="IPR002646">
    <property type="entry name" value="PolA_pol_head_dom"/>
</dbReference>
<evidence type="ECO:0000259" key="9">
    <source>
        <dbReference type="Pfam" id="PF12627"/>
    </source>
</evidence>
<evidence type="ECO:0000256" key="7">
    <source>
        <dbReference type="SAM" id="MobiDB-lite"/>
    </source>
</evidence>
<dbReference type="GO" id="GO:0000166">
    <property type="term" value="F:nucleotide binding"/>
    <property type="evidence" value="ECO:0007669"/>
    <property type="project" value="UniProtKB-KW"/>
</dbReference>
<dbReference type="GO" id="GO:0052927">
    <property type="term" value="F:CC tRNA cytidylyltransferase activity"/>
    <property type="evidence" value="ECO:0007669"/>
    <property type="project" value="TreeGrafter"/>
</dbReference>
<evidence type="ECO:0000313" key="10">
    <source>
        <dbReference type="EMBL" id="KAK5105782.1"/>
    </source>
</evidence>
<evidence type="ECO:0000256" key="1">
    <source>
        <dbReference type="ARBA" id="ARBA00007265"/>
    </source>
</evidence>
<dbReference type="Pfam" id="PF01743">
    <property type="entry name" value="PolyA_pol"/>
    <property type="match status" value="1"/>
</dbReference>
<dbReference type="Pfam" id="PF12627">
    <property type="entry name" value="PolyA_pol_RNAbd"/>
    <property type="match status" value="1"/>
</dbReference>
<keyword evidence="3" id="KW-0547">Nucleotide-binding</keyword>
<protein>
    <recommendedName>
        <fullName evidence="12">Poly A polymerase C-terminal region-like protein</fullName>
    </recommendedName>
</protein>
<proteinExistence type="inferred from homology"/>
<dbReference type="GO" id="GO:0005739">
    <property type="term" value="C:mitochondrion"/>
    <property type="evidence" value="ECO:0007669"/>
    <property type="project" value="UniProtKB-ARBA"/>
</dbReference>
<feature type="domain" description="tRNA nucleotidyltransferase/poly(A) polymerase RNA and SrmB- binding" evidence="9">
    <location>
        <begin position="256"/>
        <end position="320"/>
    </location>
</feature>
<reference evidence="10" key="1">
    <citation type="submission" date="2023-08" db="EMBL/GenBank/DDBJ databases">
        <title>Black Yeasts Isolated from many extreme environments.</title>
        <authorList>
            <person name="Coleine C."/>
            <person name="Stajich J.E."/>
            <person name="Selbmann L."/>
        </authorList>
    </citation>
    <scope>NUCLEOTIDE SEQUENCE</scope>
    <source>
        <strain evidence="10">CCFEE 5401</strain>
    </source>
</reference>
<evidence type="ECO:0008006" key="12">
    <source>
        <dbReference type="Google" id="ProtNLM"/>
    </source>
</evidence>
<evidence type="ECO:0000256" key="4">
    <source>
        <dbReference type="ARBA" id="ARBA00022884"/>
    </source>
</evidence>
<dbReference type="Proteomes" id="UP001310890">
    <property type="component" value="Unassembled WGS sequence"/>
</dbReference>
<dbReference type="EMBL" id="JAVRRL010000155">
    <property type="protein sequence ID" value="KAK5105782.1"/>
    <property type="molecule type" value="Genomic_DNA"/>
</dbReference>
<dbReference type="GO" id="GO:0001680">
    <property type="term" value="P:tRNA 3'-terminal CCA addition"/>
    <property type="evidence" value="ECO:0007669"/>
    <property type="project" value="UniProtKB-ARBA"/>
</dbReference>
<dbReference type="Gene3D" id="1.10.3090.10">
    <property type="entry name" value="cca-adding enzyme, domain 2"/>
    <property type="match status" value="1"/>
</dbReference>
<feature type="region of interest" description="Disordered" evidence="7">
    <location>
        <begin position="609"/>
        <end position="628"/>
    </location>
</feature>
<dbReference type="GO" id="GO:0110078">
    <property type="term" value="C:TTT Hsp90 cochaperone complex"/>
    <property type="evidence" value="ECO:0007669"/>
    <property type="project" value="InterPro"/>
</dbReference>
<keyword evidence="4 6" id="KW-0694">RNA-binding</keyword>
<sequence>MSPLIQEMDEGPSNGGSLELTPVESTLRRLLLDVAAYIDKDPVPPQSASGVALPDHLAKEPVILRFTGGWIRDKLLKTESHDIDVAINKMTGYQFGLRLKEYLEKPGNAGKYGLEGVATTDKQSQKAGATDKSKLVGGLHKIEANPEKSKHLETLTMRVLGLDLDFVNLRKEIYDDNSRNPQMEFGTAEEDAMRRDATVNAMFYNINTEEIEDFTNRGHEDMEKKILRTPLEPYQTFKDDPLRILRLIRFASRLGYTIDKQAMVAMKDPGIKEALRSKISRERVGVELEKALRSSRPYEALRLVFELGLYETIFSCPDVAEADSYRPDTDGWRVMIDTLKEMLDKGETLAELLMRDDEERYMAWQLSAVVPYRDAPLPEVPTNGRRAPPMVVERVVREGIKGTNKVTDIIVAAVRNQEDISTLVDRAYERKRRPDKVVSGEDASSRDILGMAIRRWGPSWRSQVMYSCLVEVVENQDSVDGKPNNPVTQDYNIDLPLVIGRKYTAFTEHLQTIDLLSVTTLKPLLDGKALAKTLNTPPGPWMKEALDVVMAWQLRHPGVTDPSEAIEEVKRKRGELPHALVRHFLKLTIRPLFAKTKLSGVTAQGRKVTSETLPQRAGMAEDEEVAKPWKSGKDAQALDLLRWVVQTLDAQFVEELWPLIVPPLLTLLDDWETPYKLLGTQLLHQLLHIVPPPFLDRTGLGSVFSDALQPCLTALPPITPERESIDLLSAVYPTLTTLTLLRYPTTPLPGRNSTSEPISAQRTTNLDALLRKGILQGLVLSHDSPAVQTVLFQQLVPLLNTLGLESVKHLTYLLEIITPTLSLSSSSRMAEPRVLLAAVKALQAVVLNCWPRVAGYRGDVLKGVVLCWIGIDGLTGEEIGRLRRELREVVCMLRAAVGAGEQEGGGFEEELGGLVGAEGRLEDLFAETDAETGTT</sequence>
<name>A0AAN7TFA7_9PEZI</name>
<dbReference type="GO" id="GO:0052929">
    <property type="term" value="F:ATP:3'-cytidine-cytidine-tRNA adenylyltransferase activity"/>
    <property type="evidence" value="ECO:0007669"/>
    <property type="project" value="TreeGrafter"/>
</dbReference>
<gene>
    <name evidence="10" type="ORF">LTR62_002162</name>
</gene>
<keyword evidence="2 6" id="KW-0808">Transferase</keyword>
<dbReference type="InterPro" id="IPR018870">
    <property type="entry name" value="Tti2"/>
</dbReference>
<accession>A0AAN7TFA7</accession>
<dbReference type="PANTHER" id="PTHR13734">
    <property type="entry name" value="TRNA-NUCLEOTIDYLTRANSFERASE"/>
    <property type="match status" value="1"/>
</dbReference>
<comment type="similarity">
    <text evidence="1 6">Belongs to the tRNA nucleotidyltransferase/poly(A) polymerase family.</text>
</comment>
<dbReference type="SUPFAM" id="SSF48371">
    <property type="entry name" value="ARM repeat"/>
    <property type="match status" value="1"/>
</dbReference>
<evidence type="ECO:0000256" key="5">
    <source>
        <dbReference type="ARBA" id="ARBA00034736"/>
    </source>
</evidence>
<dbReference type="InterPro" id="IPR032828">
    <property type="entry name" value="PolyA_RNA-bd"/>
</dbReference>
<comment type="caution">
    <text evidence="10">The sequence shown here is derived from an EMBL/GenBank/DDBJ whole genome shotgun (WGS) entry which is preliminary data.</text>
</comment>
<evidence type="ECO:0000259" key="8">
    <source>
        <dbReference type="Pfam" id="PF01743"/>
    </source>
</evidence>
<dbReference type="Gene3D" id="3.30.460.10">
    <property type="entry name" value="Beta Polymerase, domain 2"/>
    <property type="match status" value="1"/>
</dbReference>
<dbReference type="FunFam" id="3.30.460.10:FF:000019">
    <property type="entry name" value="tRNA nucleotidyltransferase cca2"/>
    <property type="match status" value="1"/>
</dbReference>
<dbReference type="PANTHER" id="PTHR13734:SF5">
    <property type="entry name" value="CCA TRNA NUCLEOTIDYLTRANSFERASE, MITOCHONDRIAL"/>
    <property type="match status" value="1"/>
</dbReference>
<organism evidence="10 11">
    <name type="scientific">Meristemomyces frigidus</name>
    <dbReference type="NCBI Taxonomy" id="1508187"/>
    <lineage>
        <taxon>Eukaryota</taxon>
        <taxon>Fungi</taxon>
        <taxon>Dikarya</taxon>
        <taxon>Ascomycota</taxon>
        <taxon>Pezizomycotina</taxon>
        <taxon>Dothideomycetes</taxon>
        <taxon>Dothideomycetidae</taxon>
        <taxon>Mycosphaerellales</taxon>
        <taxon>Teratosphaeriaceae</taxon>
        <taxon>Meristemomyces</taxon>
    </lineage>
</organism>
<evidence type="ECO:0000256" key="6">
    <source>
        <dbReference type="RuleBase" id="RU003953"/>
    </source>
</evidence>
<evidence type="ECO:0000313" key="11">
    <source>
        <dbReference type="Proteomes" id="UP001310890"/>
    </source>
</evidence>
<dbReference type="Pfam" id="PF10521">
    <property type="entry name" value="Tti2"/>
    <property type="match status" value="1"/>
</dbReference>
<feature type="region of interest" description="Disordered" evidence="7">
    <location>
        <begin position="1"/>
        <end position="20"/>
    </location>
</feature>
<comment type="similarity">
    <text evidence="5">Belongs to the TTI2 family.</text>
</comment>
<dbReference type="GO" id="GO:0003723">
    <property type="term" value="F:RNA binding"/>
    <property type="evidence" value="ECO:0007669"/>
    <property type="project" value="UniProtKB-KW"/>
</dbReference>
<dbReference type="InterPro" id="IPR016024">
    <property type="entry name" value="ARM-type_fold"/>
</dbReference>
<dbReference type="CDD" id="cd05398">
    <property type="entry name" value="NT_ClassII-CCAase"/>
    <property type="match status" value="1"/>
</dbReference>
<evidence type="ECO:0000256" key="2">
    <source>
        <dbReference type="ARBA" id="ARBA00022679"/>
    </source>
</evidence>
<dbReference type="SUPFAM" id="SSF81301">
    <property type="entry name" value="Nucleotidyltransferase"/>
    <property type="match status" value="1"/>
</dbReference>